<keyword evidence="1" id="KW-1133">Transmembrane helix</keyword>
<reference evidence="2" key="1">
    <citation type="journal article" date="2020" name="Stud. Mycol.">
        <title>101 Dothideomycetes genomes: a test case for predicting lifestyles and emergence of pathogens.</title>
        <authorList>
            <person name="Haridas S."/>
            <person name="Albert R."/>
            <person name="Binder M."/>
            <person name="Bloem J."/>
            <person name="Labutti K."/>
            <person name="Salamov A."/>
            <person name="Andreopoulos B."/>
            <person name="Baker S."/>
            <person name="Barry K."/>
            <person name="Bills G."/>
            <person name="Bluhm B."/>
            <person name="Cannon C."/>
            <person name="Castanera R."/>
            <person name="Culley D."/>
            <person name="Daum C."/>
            <person name="Ezra D."/>
            <person name="Gonzalez J."/>
            <person name="Henrissat B."/>
            <person name="Kuo A."/>
            <person name="Liang C."/>
            <person name="Lipzen A."/>
            <person name="Lutzoni F."/>
            <person name="Magnuson J."/>
            <person name="Mondo S."/>
            <person name="Nolan M."/>
            <person name="Ohm R."/>
            <person name="Pangilinan J."/>
            <person name="Park H.-J."/>
            <person name="Ramirez L."/>
            <person name="Alfaro M."/>
            <person name="Sun H."/>
            <person name="Tritt A."/>
            <person name="Yoshinaga Y."/>
            <person name="Zwiers L.-H."/>
            <person name="Turgeon B."/>
            <person name="Goodwin S."/>
            <person name="Spatafora J."/>
            <person name="Crous P."/>
            <person name="Grigoriev I."/>
        </authorList>
    </citation>
    <scope>NUCLEOTIDE SEQUENCE</scope>
    <source>
        <strain evidence="2">CBS 125425</strain>
    </source>
</reference>
<dbReference type="Pfam" id="PF11374">
    <property type="entry name" value="DUF3176"/>
    <property type="match status" value="1"/>
</dbReference>
<evidence type="ECO:0000313" key="2">
    <source>
        <dbReference type="EMBL" id="KAF2727743.1"/>
    </source>
</evidence>
<protein>
    <submittedName>
        <fullName evidence="2">Uncharacterized protein</fullName>
    </submittedName>
</protein>
<organism evidence="2 3">
    <name type="scientific">Polyplosphaeria fusca</name>
    <dbReference type="NCBI Taxonomy" id="682080"/>
    <lineage>
        <taxon>Eukaryota</taxon>
        <taxon>Fungi</taxon>
        <taxon>Dikarya</taxon>
        <taxon>Ascomycota</taxon>
        <taxon>Pezizomycotina</taxon>
        <taxon>Dothideomycetes</taxon>
        <taxon>Pleosporomycetidae</taxon>
        <taxon>Pleosporales</taxon>
        <taxon>Tetraplosphaeriaceae</taxon>
        <taxon>Polyplosphaeria</taxon>
    </lineage>
</organism>
<feature type="non-terminal residue" evidence="2">
    <location>
        <position position="1"/>
    </location>
</feature>
<dbReference type="EMBL" id="ML996315">
    <property type="protein sequence ID" value="KAF2727743.1"/>
    <property type="molecule type" value="Genomic_DNA"/>
</dbReference>
<comment type="caution">
    <text evidence="2">The sequence shown here is derived from an EMBL/GenBank/DDBJ whole genome shotgun (WGS) entry which is preliminary data.</text>
</comment>
<dbReference type="PANTHER" id="PTHR35394:SF5">
    <property type="entry name" value="DUF3176 DOMAIN-CONTAINING PROTEIN"/>
    <property type="match status" value="1"/>
</dbReference>
<evidence type="ECO:0000313" key="3">
    <source>
        <dbReference type="Proteomes" id="UP000799444"/>
    </source>
</evidence>
<gene>
    <name evidence="2" type="ORF">EJ04DRAFT_417970</name>
</gene>
<dbReference type="PANTHER" id="PTHR35394">
    <property type="entry name" value="DUF3176 DOMAIN-CONTAINING PROTEIN"/>
    <property type="match status" value="1"/>
</dbReference>
<sequence>WWWEIGAITITLVSIILMMTIFLLMNNQPLHKWTLPIQPSSLVAVLSTIARTALLYPVTECLGQLKWTYFDQATSRTLYRIQNFDQATRGPFGAVIFMCR</sequence>
<keyword evidence="1" id="KW-0812">Transmembrane</keyword>
<dbReference type="AlphaFoldDB" id="A0A9P4QI50"/>
<dbReference type="Proteomes" id="UP000799444">
    <property type="component" value="Unassembled WGS sequence"/>
</dbReference>
<dbReference type="InterPro" id="IPR021514">
    <property type="entry name" value="DUF3176"/>
</dbReference>
<dbReference type="OrthoDB" id="5376804at2759"/>
<keyword evidence="1" id="KW-0472">Membrane</keyword>
<proteinExistence type="predicted"/>
<feature type="transmembrane region" description="Helical" evidence="1">
    <location>
        <begin position="6"/>
        <end position="25"/>
    </location>
</feature>
<evidence type="ECO:0000256" key="1">
    <source>
        <dbReference type="SAM" id="Phobius"/>
    </source>
</evidence>
<accession>A0A9P4QI50</accession>
<feature type="non-terminal residue" evidence="2">
    <location>
        <position position="100"/>
    </location>
</feature>
<keyword evidence="3" id="KW-1185">Reference proteome</keyword>
<name>A0A9P4QI50_9PLEO</name>